<dbReference type="GO" id="GO:0005524">
    <property type="term" value="F:ATP binding"/>
    <property type="evidence" value="ECO:0007669"/>
    <property type="project" value="UniProtKB-UniRule"/>
</dbReference>
<evidence type="ECO:0000256" key="10">
    <source>
        <dbReference type="ARBA" id="ARBA00022840"/>
    </source>
</evidence>
<evidence type="ECO:0000256" key="6">
    <source>
        <dbReference type="ARBA" id="ARBA00022695"/>
    </source>
</evidence>
<reference evidence="16 17" key="1">
    <citation type="submission" date="2019-09" db="EMBL/GenBank/DDBJ databases">
        <title>Genome sequence of Clostridium sp. EA1.</title>
        <authorList>
            <person name="Poehlein A."/>
            <person name="Bengelsdorf F.R."/>
            <person name="Daniel R."/>
        </authorList>
    </citation>
    <scope>NUCLEOTIDE SEQUENCE [LARGE SCALE GENOMIC DNA]</scope>
    <source>
        <strain evidence="16 17">EA1</strain>
    </source>
</reference>
<dbReference type="GO" id="GO:0009231">
    <property type="term" value="P:riboflavin biosynthetic process"/>
    <property type="evidence" value="ECO:0007669"/>
    <property type="project" value="InterPro"/>
</dbReference>
<dbReference type="InterPro" id="IPR014729">
    <property type="entry name" value="Rossmann-like_a/b/a_fold"/>
</dbReference>
<keyword evidence="6 14" id="KW-0548">Nucleotidyltransferase</keyword>
<dbReference type="OrthoDB" id="9803667at2"/>
<dbReference type="Proteomes" id="UP000469440">
    <property type="component" value="Unassembled WGS sequence"/>
</dbReference>
<comment type="similarity">
    <text evidence="14">Belongs to the ribF family.</text>
</comment>
<keyword evidence="4 14" id="KW-0288">FMN</keyword>
<dbReference type="InterPro" id="IPR023465">
    <property type="entry name" value="Riboflavin_kinase_dom_sf"/>
</dbReference>
<keyword evidence="17" id="KW-1185">Reference proteome</keyword>
<evidence type="ECO:0000256" key="3">
    <source>
        <dbReference type="ARBA" id="ARBA00022630"/>
    </source>
</evidence>
<dbReference type="PANTHER" id="PTHR22749:SF6">
    <property type="entry name" value="RIBOFLAVIN KINASE"/>
    <property type="match status" value="1"/>
</dbReference>
<evidence type="ECO:0000256" key="7">
    <source>
        <dbReference type="ARBA" id="ARBA00022741"/>
    </source>
</evidence>
<organism evidence="16 17">
    <name type="scientific">Caproicibacter fermentans</name>
    <dbReference type="NCBI Taxonomy" id="2576756"/>
    <lineage>
        <taxon>Bacteria</taxon>
        <taxon>Bacillati</taxon>
        <taxon>Bacillota</taxon>
        <taxon>Clostridia</taxon>
        <taxon>Eubacteriales</taxon>
        <taxon>Acutalibacteraceae</taxon>
        <taxon>Caproicibacter</taxon>
    </lineage>
</organism>
<dbReference type="PANTHER" id="PTHR22749">
    <property type="entry name" value="RIBOFLAVIN KINASE/FMN ADENYLYLTRANSFERASE"/>
    <property type="match status" value="1"/>
</dbReference>
<dbReference type="SMART" id="SM00904">
    <property type="entry name" value="Flavokinase"/>
    <property type="match status" value="1"/>
</dbReference>
<dbReference type="RefSeq" id="WP_139104112.1">
    <property type="nucleotide sequence ID" value="NZ_VWXL01000084.1"/>
</dbReference>
<evidence type="ECO:0000313" key="16">
    <source>
        <dbReference type="EMBL" id="MVB12130.1"/>
    </source>
</evidence>
<evidence type="ECO:0000256" key="9">
    <source>
        <dbReference type="ARBA" id="ARBA00022827"/>
    </source>
</evidence>
<dbReference type="Gene3D" id="3.40.50.620">
    <property type="entry name" value="HUPs"/>
    <property type="match status" value="1"/>
</dbReference>
<dbReference type="GO" id="GO:0009398">
    <property type="term" value="P:FMN biosynthetic process"/>
    <property type="evidence" value="ECO:0007669"/>
    <property type="project" value="UniProtKB-UniRule"/>
</dbReference>
<dbReference type="GO" id="GO:0008531">
    <property type="term" value="F:riboflavin kinase activity"/>
    <property type="evidence" value="ECO:0007669"/>
    <property type="project" value="UniProtKB-UniRule"/>
</dbReference>
<dbReference type="GO" id="GO:0006747">
    <property type="term" value="P:FAD biosynthetic process"/>
    <property type="evidence" value="ECO:0007669"/>
    <property type="project" value="UniProtKB-UniRule"/>
</dbReference>
<comment type="pathway">
    <text evidence="1 14">Cofactor biosynthesis; FAD biosynthesis; FAD from FMN: step 1/1.</text>
</comment>
<evidence type="ECO:0000256" key="11">
    <source>
        <dbReference type="ARBA" id="ARBA00023268"/>
    </source>
</evidence>
<dbReference type="EMBL" id="VWXL01000084">
    <property type="protein sequence ID" value="MVB12130.1"/>
    <property type="molecule type" value="Genomic_DNA"/>
</dbReference>
<evidence type="ECO:0000259" key="15">
    <source>
        <dbReference type="SMART" id="SM00904"/>
    </source>
</evidence>
<dbReference type="Gene3D" id="2.40.30.30">
    <property type="entry name" value="Riboflavin kinase-like"/>
    <property type="match status" value="1"/>
</dbReference>
<comment type="catalytic activity">
    <reaction evidence="13 14">
        <text>FMN + ATP + H(+) = FAD + diphosphate</text>
        <dbReference type="Rhea" id="RHEA:17237"/>
        <dbReference type="ChEBI" id="CHEBI:15378"/>
        <dbReference type="ChEBI" id="CHEBI:30616"/>
        <dbReference type="ChEBI" id="CHEBI:33019"/>
        <dbReference type="ChEBI" id="CHEBI:57692"/>
        <dbReference type="ChEBI" id="CHEBI:58210"/>
        <dbReference type="EC" id="2.7.7.2"/>
    </reaction>
</comment>
<comment type="catalytic activity">
    <reaction evidence="12 14">
        <text>riboflavin + ATP = FMN + ADP + H(+)</text>
        <dbReference type="Rhea" id="RHEA:14357"/>
        <dbReference type="ChEBI" id="CHEBI:15378"/>
        <dbReference type="ChEBI" id="CHEBI:30616"/>
        <dbReference type="ChEBI" id="CHEBI:57986"/>
        <dbReference type="ChEBI" id="CHEBI:58210"/>
        <dbReference type="ChEBI" id="CHEBI:456216"/>
        <dbReference type="EC" id="2.7.1.26"/>
    </reaction>
</comment>
<evidence type="ECO:0000313" key="17">
    <source>
        <dbReference type="Proteomes" id="UP000469440"/>
    </source>
</evidence>
<dbReference type="SUPFAM" id="SSF82114">
    <property type="entry name" value="Riboflavin kinase-like"/>
    <property type="match status" value="1"/>
</dbReference>
<keyword evidence="9 14" id="KW-0274">FAD</keyword>
<keyword evidence="5 14" id="KW-0808">Transferase</keyword>
<dbReference type="InterPro" id="IPR023468">
    <property type="entry name" value="Riboflavin_kinase"/>
</dbReference>
<evidence type="ECO:0000256" key="1">
    <source>
        <dbReference type="ARBA" id="ARBA00004726"/>
    </source>
</evidence>
<dbReference type="AlphaFoldDB" id="A0A6N8I3D7"/>
<dbReference type="EC" id="2.7.7.2" evidence="14"/>
<evidence type="ECO:0000256" key="13">
    <source>
        <dbReference type="ARBA" id="ARBA00049494"/>
    </source>
</evidence>
<dbReference type="InterPro" id="IPR015864">
    <property type="entry name" value="FAD_synthase"/>
</dbReference>
<dbReference type="InterPro" id="IPR002606">
    <property type="entry name" value="Riboflavin_kinase_bac"/>
</dbReference>
<keyword evidence="7 14" id="KW-0547">Nucleotide-binding</keyword>
<evidence type="ECO:0000256" key="2">
    <source>
        <dbReference type="ARBA" id="ARBA00005201"/>
    </source>
</evidence>
<dbReference type="UniPathway" id="UPA00276">
    <property type="reaction ID" value="UER00406"/>
</dbReference>
<dbReference type="Pfam" id="PF06574">
    <property type="entry name" value="FAD_syn"/>
    <property type="match status" value="1"/>
</dbReference>
<evidence type="ECO:0000256" key="14">
    <source>
        <dbReference type="PIRNR" id="PIRNR004491"/>
    </source>
</evidence>
<sequence>MDVFRTLIPSRGESAVALGNFDGLHIGHRKVVSLACGGAAEGLLPTVLTFAENPRMDLGGGAGGRLLSQEDKIALLKEMGVKQLYILEFHTVKDLTAEEFVEQVLVGCLKAKKACCGFNFTFGRGGRADSAALSSLCGERGVGVSVAQAVLVDGTPVSSTRIRGLIESGRVDDAARLLGRPFGYRMPVRHGRRLGHSLGTPTLNQELPEGFVRPKFGVYASRVSVGEESHLGVTNVGVRPTVGSDRPLSETWMPEYRGGELYGSSVRVELLRFLRPEQRFSTLEELRRAIKRDGARAGEYYRRPLHTAE</sequence>
<evidence type="ECO:0000256" key="4">
    <source>
        <dbReference type="ARBA" id="ARBA00022643"/>
    </source>
</evidence>
<dbReference type="EC" id="2.7.1.26" evidence="14"/>
<dbReference type="CDD" id="cd02064">
    <property type="entry name" value="FAD_synthetase_N"/>
    <property type="match status" value="1"/>
</dbReference>
<dbReference type="InterPro" id="IPR015865">
    <property type="entry name" value="Riboflavin_kinase_bac/euk"/>
</dbReference>
<keyword evidence="3 14" id="KW-0285">Flavoprotein</keyword>
<dbReference type="Pfam" id="PF01687">
    <property type="entry name" value="Flavokinase"/>
    <property type="match status" value="1"/>
</dbReference>
<feature type="domain" description="Riboflavin kinase" evidence="15">
    <location>
        <begin position="177"/>
        <end position="302"/>
    </location>
</feature>
<dbReference type="PIRSF" id="PIRSF004491">
    <property type="entry name" value="FAD_Synth"/>
    <property type="match status" value="1"/>
</dbReference>
<dbReference type="NCBIfam" id="TIGR00083">
    <property type="entry name" value="ribF"/>
    <property type="match status" value="1"/>
</dbReference>
<dbReference type="SUPFAM" id="SSF52374">
    <property type="entry name" value="Nucleotidylyl transferase"/>
    <property type="match status" value="1"/>
</dbReference>
<keyword evidence="11" id="KW-0511">Multifunctional enzyme</keyword>
<keyword evidence="10 14" id="KW-0067">ATP-binding</keyword>
<dbReference type="GO" id="GO:0003919">
    <property type="term" value="F:FMN adenylyltransferase activity"/>
    <property type="evidence" value="ECO:0007669"/>
    <property type="project" value="UniProtKB-UniRule"/>
</dbReference>
<keyword evidence="8 14" id="KW-0418">Kinase</keyword>
<gene>
    <name evidence="16" type="primary">ribF</name>
    <name evidence="16" type="ORF">CAFE_28620</name>
</gene>
<accession>A0A6N8I3D7</accession>
<comment type="pathway">
    <text evidence="2 14">Cofactor biosynthesis; FMN biosynthesis; FMN from riboflavin (ATP route): step 1/1.</text>
</comment>
<proteinExistence type="inferred from homology"/>
<comment type="caution">
    <text evidence="16">The sequence shown here is derived from an EMBL/GenBank/DDBJ whole genome shotgun (WGS) entry which is preliminary data.</text>
</comment>
<evidence type="ECO:0000256" key="5">
    <source>
        <dbReference type="ARBA" id="ARBA00022679"/>
    </source>
</evidence>
<name>A0A6N8I3D7_9FIRM</name>
<evidence type="ECO:0000256" key="8">
    <source>
        <dbReference type="ARBA" id="ARBA00022777"/>
    </source>
</evidence>
<protein>
    <recommendedName>
        <fullName evidence="14">Riboflavin biosynthesis protein</fullName>
    </recommendedName>
    <domain>
        <recommendedName>
            <fullName evidence="14">Riboflavin kinase</fullName>
            <ecNumber evidence="14">2.7.1.26</ecNumber>
        </recommendedName>
        <alternativeName>
            <fullName evidence="14">Flavokinase</fullName>
        </alternativeName>
    </domain>
    <domain>
        <recommendedName>
            <fullName evidence="14">FMN adenylyltransferase</fullName>
            <ecNumber evidence="14">2.7.7.2</ecNumber>
        </recommendedName>
        <alternativeName>
            <fullName evidence="14">FAD pyrophosphorylase</fullName>
        </alternativeName>
        <alternativeName>
            <fullName evidence="14">FAD synthase</fullName>
        </alternativeName>
    </domain>
</protein>
<evidence type="ECO:0000256" key="12">
    <source>
        <dbReference type="ARBA" id="ARBA00047880"/>
    </source>
</evidence>
<dbReference type="UniPathway" id="UPA00277">
    <property type="reaction ID" value="UER00407"/>
</dbReference>